<name>M5B1K0_LEVBR</name>
<evidence type="ECO:0000313" key="2">
    <source>
        <dbReference type="Proteomes" id="UP000012042"/>
    </source>
</evidence>
<dbReference type="KEGG" id="lbk:LVISKB_2316"/>
<dbReference type="EMBL" id="AP012167">
    <property type="protein sequence ID" value="BAN07951.1"/>
    <property type="molecule type" value="Genomic_DNA"/>
</dbReference>
<sequence length="47" mass="5166">MPPKATVKLLHSISHPITGNSTTIIRLKIILEMLSNVARCALGINWL</sequence>
<dbReference type="HOGENOM" id="CLU_3169386_0_0_9"/>
<protein>
    <submittedName>
        <fullName evidence="1">Uncharacterized protein</fullName>
    </submittedName>
</protein>
<dbReference type="AlphaFoldDB" id="M5B1K0"/>
<evidence type="ECO:0000313" key="1">
    <source>
        <dbReference type="EMBL" id="BAN07951.1"/>
    </source>
</evidence>
<gene>
    <name evidence="1" type="ORF">LVISKB_2316</name>
</gene>
<accession>M5B1K0</accession>
<reference evidence="1 2" key="1">
    <citation type="journal article" date="2013" name="PLoS ONE">
        <title>Genomic Analysis by Deep Sequencing of the Probiotic Lactobacillus brevis KB290 Harboring Nine Plasmids Reveals Genomic Stability.</title>
        <authorList>
            <person name="Fukao M."/>
            <person name="Oshima K."/>
            <person name="Morita H."/>
            <person name="Toh H."/>
            <person name="Suda W."/>
            <person name="Kim S.W."/>
            <person name="Suzuki S."/>
            <person name="Yakabe T."/>
            <person name="Hattori M."/>
            <person name="Yajima N."/>
        </authorList>
    </citation>
    <scope>NUCLEOTIDE SEQUENCE [LARGE SCALE GENOMIC DNA]</scope>
    <source>
        <strain evidence="1 2">KB290</strain>
    </source>
</reference>
<proteinExistence type="predicted"/>
<dbReference type="Proteomes" id="UP000012042">
    <property type="component" value="Chromosome"/>
</dbReference>
<organism evidence="1 2">
    <name type="scientific">Levilactobacillus brevis KB290</name>
    <dbReference type="NCBI Taxonomy" id="1001583"/>
    <lineage>
        <taxon>Bacteria</taxon>
        <taxon>Bacillati</taxon>
        <taxon>Bacillota</taxon>
        <taxon>Bacilli</taxon>
        <taxon>Lactobacillales</taxon>
        <taxon>Lactobacillaceae</taxon>
        <taxon>Levilactobacillus</taxon>
    </lineage>
</organism>